<protein>
    <recommendedName>
        <fullName evidence="3">DUF1579 domain-containing protein</fullName>
    </recommendedName>
</protein>
<proteinExistence type="predicted"/>
<evidence type="ECO:0000313" key="2">
    <source>
        <dbReference type="Proteomes" id="UP000264589"/>
    </source>
</evidence>
<organism evidence="1 2">
    <name type="scientific">Parvularcula marina</name>
    <dbReference type="NCBI Taxonomy" id="2292771"/>
    <lineage>
        <taxon>Bacteria</taxon>
        <taxon>Pseudomonadati</taxon>
        <taxon>Pseudomonadota</taxon>
        <taxon>Alphaproteobacteria</taxon>
        <taxon>Parvularculales</taxon>
        <taxon>Parvularculaceae</taxon>
        <taxon>Parvularcula</taxon>
    </lineage>
</organism>
<dbReference type="EMBL" id="QUQO01000002">
    <property type="protein sequence ID" value="RFB01525.1"/>
    <property type="molecule type" value="Genomic_DNA"/>
</dbReference>
<name>A0A371R7V3_9PROT</name>
<sequence length="184" mass="20811">MGLGLVPALAQSDLAPPRCDYGAPNENAPEELSQFAFLIGDYTISAHAWQNGAWSPPRPGTPARWNGYYGLEGMAIVDEWYGRDPGIEPETGRGINVRLWDAEEGEWDMMWIATAGRQVQDLRAKVMDGVLTMWQVYPERPEFKATFHIEDEDHWARISYVPDENGEWQPQFKLAATRIPCGEE</sequence>
<keyword evidence="2" id="KW-1185">Reference proteome</keyword>
<evidence type="ECO:0000313" key="1">
    <source>
        <dbReference type="EMBL" id="RFB01525.1"/>
    </source>
</evidence>
<reference evidence="1 2" key="1">
    <citation type="submission" date="2018-08" db="EMBL/GenBank/DDBJ databases">
        <title>Parvularcula sp. SM1705, isolated from surface water of the South Sea China.</title>
        <authorList>
            <person name="Sun L."/>
        </authorList>
    </citation>
    <scope>NUCLEOTIDE SEQUENCE [LARGE SCALE GENOMIC DNA]</scope>
    <source>
        <strain evidence="1 2">SM1705</strain>
    </source>
</reference>
<dbReference type="Proteomes" id="UP000264589">
    <property type="component" value="Unassembled WGS sequence"/>
</dbReference>
<gene>
    <name evidence="1" type="ORF">DX908_14675</name>
</gene>
<dbReference type="InParanoid" id="A0A371R7V3"/>
<evidence type="ECO:0008006" key="3">
    <source>
        <dbReference type="Google" id="ProtNLM"/>
    </source>
</evidence>
<comment type="caution">
    <text evidence="1">The sequence shown here is derived from an EMBL/GenBank/DDBJ whole genome shotgun (WGS) entry which is preliminary data.</text>
</comment>
<accession>A0A371R7V3</accession>
<dbReference type="AlphaFoldDB" id="A0A371R7V3"/>